<evidence type="ECO:0000256" key="1">
    <source>
        <dbReference type="SAM" id="Phobius"/>
    </source>
</evidence>
<evidence type="ECO:0000313" key="3">
    <source>
        <dbReference type="Proteomes" id="UP001530315"/>
    </source>
</evidence>
<dbReference type="EMBL" id="JALLAZ020001764">
    <property type="protein sequence ID" value="KAL3764827.1"/>
    <property type="molecule type" value="Genomic_DNA"/>
</dbReference>
<gene>
    <name evidence="2" type="ORF">ACHAW5_009045</name>
</gene>
<sequence>MSHALNLSIRSSFDSDWPRKVVILLLALATVMEVGSAYQKYCALAGIGLVMVLLLANLGSKACVAPHEVKASQIQGGGKSAIELITFNCIVSHRRFPILQPRRRHHQHGNMDRNVRHHVHICCRQNHPSTPHPEDANSTLVEDQTSPVGYKVPNFPNFHIDPIMFGNKDLQCSLHLEMLAGLFVAVEWGFVVSTTLFDFMNDANEYLNEI</sequence>
<proteinExistence type="predicted"/>
<keyword evidence="1" id="KW-0472">Membrane</keyword>
<keyword evidence="1" id="KW-1133">Transmembrane helix</keyword>
<name>A0ABD3MRG3_9STRA</name>
<dbReference type="AlphaFoldDB" id="A0ABD3MRG3"/>
<dbReference type="Proteomes" id="UP001530315">
    <property type="component" value="Unassembled WGS sequence"/>
</dbReference>
<feature type="transmembrane region" description="Helical" evidence="1">
    <location>
        <begin position="44"/>
        <end position="64"/>
    </location>
</feature>
<protein>
    <submittedName>
        <fullName evidence="2">Uncharacterized protein</fullName>
    </submittedName>
</protein>
<comment type="caution">
    <text evidence="2">The sequence shown here is derived from an EMBL/GenBank/DDBJ whole genome shotgun (WGS) entry which is preliminary data.</text>
</comment>
<evidence type="ECO:0000313" key="2">
    <source>
        <dbReference type="EMBL" id="KAL3764827.1"/>
    </source>
</evidence>
<reference evidence="2 3" key="1">
    <citation type="submission" date="2024-10" db="EMBL/GenBank/DDBJ databases">
        <title>Updated reference genomes for cyclostephanoid diatoms.</title>
        <authorList>
            <person name="Roberts W.R."/>
            <person name="Alverson A.J."/>
        </authorList>
    </citation>
    <scope>NUCLEOTIDE SEQUENCE [LARGE SCALE GENOMIC DNA]</scope>
    <source>
        <strain evidence="2 3">AJA276-08</strain>
    </source>
</reference>
<organism evidence="2 3">
    <name type="scientific">Stephanodiscus triporus</name>
    <dbReference type="NCBI Taxonomy" id="2934178"/>
    <lineage>
        <taxon>Eukaryota</taxon>
        <taxon>Sar</taxon>
        <taxon>Stramenopiles</taxon>
        <taxon>Ochrophyta</taxon>
        <taxon>Bacillariophyta</taxon>
        <taxon>Coscinodiscophyceae</taxon>
        <taxon>Thalassiosirophycidae</taxon>
        <taxon>Stephanodiscales</taxon>
        <taxon>Stephanodiscaceae</taxon>
        <taxon>Stephanodiscus</taxon>
    </lineage>
</organism>
<accession>A0ABD3MRG3</accession>
<feature type="transmembrane region" description="Helical" evidence="1">
    <location>
        <begin position="21"/>
        <end position="38"/>
    </location>
</feature>
<keyword evidence="3" id="KW-1185">Reference proteome</keyword>
<keyword evidence="1" id="KW-0812">Transmembrane</keyword>